<dbReference type="PANTHER" id="PTHR34875:SF6">
    <property type="entry name" value="UPF0237 PROTEIN MJ1558"/>
    <property type="match status" value="1"/>
</dbReference>
<proteinExistence type="inferred from homology"/>
<dbReference type="GeneID" id="57089545"/>
<gene>
    <name evidence="3" type="ORF">LC0644_0966</name>
</gene>
<dbReference type="InterPro" id="IPR022986">
    <property type="entry name" value="UPF0237_ACT"/>
</dbReference>
<protein>
    <recommendedName>
        <fullName evidence="1">UPF0237 protein LC0644_0966</fullName>
    </recommendedName>
</protein>
<evidence type="ECO:0000256" key="1">
    <source>
        <dbReference type="HAMAP-Rule" id="MF_01054"/>
    </source>
</evidence>
<dbReference type="PANTHER" id="PTHR34875">
    <property type="entry name" value="UPF0237 PROTEIN MJ1558"/>
    <property type="match status" value="1"/>
</dbReference>
<dbReference type="NCBIfam" id="NF001220">
    <property type="entry name" value="PRK00194.1"/>
    <property type="match status" value="1"/>
</dbReference>
<dbReference type="EMBL" id="BAYM01000077">
    <property type="protein sequence ID" value="GAN36377.1"/>
    <property type="molecule type" value="Genomic_DNA"/>
</dbReference>
<accession>A0A0C9Q940</accession>
<dbReference type="Pfam" id="PF13740">
    <property type="entry name" value="ACT_6"/>
    <property type="match status" value="1"/>
</dbReference>
<organism evidence="3 4">
    <name type="scientific">Lacticaseibacillus paracasei NRIC 0644</name>
    <dbReference type="NCBI Taxonomy" id="1435038"/>
    <lineage>
        <taxon>Bacteria</taxon>
        <taxon>Bacillati</taxon>
        <taxon>Bacillota</taxon>
        <taxon>Bacilli</taxon>
        <taxon>Lactobacillales</taxon>
        <taxon>Lactobacillaceae</taxon>
        <taxon>Lacticaseibacillus</taxon>
    </lineage>
</organism>
<dbReference type="Proteomes" id="UP000032552">
    <property type="component" value="Unassembled WGS sequence"/>
</dbReference>
<dbReference type="CDD" id="cd04872">
    <property type="entry name" value="ACT_1ZPV"/>
    <property type="match status" value="1"/>
</dbReference>
<dbReference type="InterPro" id="IPR045865">
    <property type="entry name" value="ACT-like_dom_sf"/>
</dbReference>
<name>A0A0C9Q940_LACPA</name>
<dbReference type="InterPro" id="IPR050990">
    <property type="entry name" value="UPF0237/GcvR_regulator"/>
</dbReference>
<sequence>MQVIVTVIGTDKVGIIAQVTTALADLDVNILDVSQTIMQGAFTMMLLAKIPDNGNFNTVKSQLATLGDQIGVEIKVARQEIFDAMHRL</sequence>
<reference evidence="4" key="1">
    <citation type="submission" date="2014-05" db="EMBL/GenBank/DDBJ databases">
        <title>Whole genome sequencing of Lactobacillus casei NRIC0644.</title>
        <authorList>
            <person name="Atarashi H."/>
            <person name="Yoshida Y."/>
            <person name="Fujimura S."/>
            <person name="Tanaka N."/>
            <person name="Shiwa Y."/>
            <person name="Yoshikawa H."/>
            <person name="Okada S."/>
            <person name="Nakagawa J."/>
        </authorList>
    </citation>
    <scope>NUCLEOTIDE SEQUENCE [LARGE SCALE GENOMIC DNA]</scope>
    <source>
        <strain evidence="4">NRIC0644</strain>
    </source>
</reference>
<evidence type="ECO:0000259" key="2">
    <source>
        <dbReference type="PROSITE" id="PS51671"/>
    </source>
</evidence>
<dbReference type="HAMAP" id="MF_01054">
    <property type="entry name" value="UPF0237"/>
    <property type="match status" value="1"/>
</dbReference>
<dbReference type="Gene3D" id="3.30.70.260">
    <property type="match status" value="1"/>
</dbReference>
<dbReference type="AlphaFoldDB" id="A0A0C9Q940"/>
<feature type="domain" description="ACT" evidence="2">
    <location>
        <begin position="4"/>
        <end position="77"/>
    </location>
</feature>
<comment type="caution">
    <text evidence="3">The sequence shown here is derived from an EMBL/GenBank/DDBJ whole genome shotgun (WGS) entry which is preliminary data.</text>
</comment>
<dbReference type="PROSITE" id="PS51671">
    <property type="entry name" value="ACT"/>
    <property type="match status" value="1"/>
</dbReference>
<dbReference type="InterPro" id="IPR002912">
    <property type="entry name" value="ACT_dom"/>
</dbReference>
<dbReference type="SUPFAM" id="SSF55021">
    <property type="entry name" value="ACT-like"/>
    <property type="match status" value="1"/>
</dbReference>
<comment type="similarity">
    <text evidence="1">Belongs to the UPF0237 family.</text>
</comment>
<evidence type="ECO:0000313" key="3">
    <source>
        <dbReference type="EMBL" id="GAN36377.1"/>
    </source>
</evidence>
<evidence type="ECO:0000313" key="4">
    <source>
        <dbReference type="Proteomes" id="UP000032552"/>
    </source>
</evidence>
<dbReference type="RefSeq" id="WP_003564140.1">
    <property type="nucleotide sequence ID" value="NZ_BAYM01000077.1"/>
</dbReference>